<dbReference type="PROSITE" id="PS50930">
    <property type="entry name" value="HTH_LYTTR"/>
    <property type="match status" value="1"/>
</dbReference>
<dbReference type="InterPro" id="IPR001789">
    <property type="entry name" value="Sig_transdc_resp-reg_receiver"/>
</dbReference>
<evidence type="ECO:0000259" key="2">
    <source>
        <dbReference type="PROSITE" id="PS50110"/>
    </source>
</evidence>
<dbReference type="SMART" id="SM00850">
    <property type="entry name" value="LytTR"/>
    <property type="match status" value="1"/>
</dbReference>
<dbReference type="EMBL" id="AP031573">
    <property type="protein sequence ID" value="BFM45302.1"/>
    <property type="molecule type" value="Genomic_DNA"/>
</dbReference>
<name>A0AAT9H737_9FLAO</name>
<dbReference type="PANTHER" id="PTHR37299">
    <property type="entry name" value="TRANSCRIPTIONAL REGULATOR-RELATED"/>
    <property type="match status" value="1"/>
</dbReference>
<evidence type="ECO:0000259" key="3">
    <source>
        <dbReference type="PROSITE" id="PS50930"/>
    </source>
</evidence>
<proteinExistence type="predicted"/>
<feature type="domain" description="HTH LytTR-type" evidence="3">
    <location>
        <begin position="143"/>
        <end position="244"/>
    </location>
</feature>
<protein>
    <submittedName>
        <fullName evidence="4">LytTR family DNA-binding domain-containing protein</fullName>
    </submittedName>
</protein>
<dbReference type="InterPro" id="IPR046947">
    <property type="entry name" value="LytR-like"/>
</dbReference>
<feature type="domain" description="Response regulatory" evidence="2">
    <location>
        <begin position="5"/>
        <end position="118"/>
    </location>
</feature>
<keyword evidence="4" id="KW-0238">DNA-binding</keyword>
<organism evidence="4">
    <name type="scientific">Flavobacterium sp. CFS9</name>
    <dbReference type="NCBI Taxonomy" id="3143118"/>
    <lineage>
        <taxon>Bacteria</taxon>
        <taxon>Pseudomonadati</taxon>
        <taxon>Bacteroidota</taxon>
        <taxon>Flavobacteriia</taxon>
        <taxon>Flavobacteriales</taxon>
        <taxon>Flavobacteriaceae</taxon>
        <taxon>Flavobacterium</taxon>
    </lineage>
</organism>
<reference evidence="4" key="1">
    <citation type="submission" date="2024-05" db="EMBL/GenBank/DDBJ databases">
        <title>Whole-Genome Sequence of CFS9, a Potential Fish Probiotic Isolated from the Body Surface of Silurus asotus.</title>
        <authorList>
            <person name="Kojima M."/>
            <person name="Tobioka K."/>
            <person name="Yokota K."/>
            <person name="Nakatani H."/>
            <person name="Hori K."/>
            <person name="Tamaru Y."/>
            <person name="Okazaki F."/>
        </authorList>
    </citation>
    <scope>NUCLEOTIDE SEQUENCE</scope>
    <source>
        <strain evidence="4">CFS9</strain>
    </source>
</reference>
<dbReference type="PROSITE" id="PS50110">
    <property type="entry name" value="RESPONSE_REGULATORY"/>
    <property type="match status" value="1"/>
</dbReference>
<dbReference type="RefSeq" id="WP_369616300.1">
    <property type="nucleotide sequence ID" value="NZ_AP031573.1"/>
</dbReference>
<dbReference type="Gene3D" id="3.40.50.2300">
    <property type="match status" value="1"/>
</dbReference>
<dbReference type="Gene3D" id="2.40.50.1020">
    <property type="entry name" value="LytTr DNA-binding domain"/>
    <property type="match status" value="1"/>
</dbReference>
<feature type="modified residue" description="4-aspartylphosphate" evidence="1">
    <location>
        <position position="56"/>
    </location>
</feature>
<sequence length="244" mass="28312">MKFINVLAIDDEMPALRRLVSMVESHPNLSLAGTARSFAEAKEKIMQINADLLLLDIELKDATAFDLLSSIKDVFKGDIIFSTAFDKYALKAFDFHAIDYLLKPYSQERFNTAIERIVKKEQRTDLSQFIELLKKSENSTRTLIVPDGNKNYFLDSDKLYYIVAEGYYANFMLENEKKMIRISLKKLEELLPDNFIRINKSVIINKKFIAELIVHKVTSRIKMHDKNEFLVSAKTVEKLKLKFQ</sequence>
<dbReference type="Pfam" id="PF04397">
    <property type="entry name" value="LytTR"/>
    <property type="match status" value="1"/>
</dbReference>
<accession>A0AAT9H737</accession>
<evidence type="ECO:0000313" key="4">
    <source>
        <dbReference type="EMBL" id="BFM45302.1"/>
    </source>
</evidence>
<dbReference type="InterPro" id="IPR011006">
    <property type="entry name" value="CheY-like_superfamily"/>
</dbReference>
<dbReference type="AlphaFoldDB" id="A0AAT9H737"/>
<keyword evidence="1" id="KW-0597">Phosphoprotein</keyword>
<dbReference type="GO" id="GO:0003677">
    <property type="term" value="F:DNA binding"/>
    <property type="evidence" value="ECO:0007669"/>
    <property type="project" value="UniProtKB-KW"/>
</dbReference>
<evidence type="ECO:0000256" key="1">
    <source>
        <dbReference type="PROSITE-ProRule" id="PRU00169"/>
    </source>
</evidence>
<gene>
    <name evidence="4" type="ORF">CFS9_39430</name>
</gene>
<dbReference type="InterPro" id="IPR007492">
    <property type="entry name" value="LytTR_DNA-bd_dom"/>
</dbReference>
<dbReference type="PANTHER" id="PTHR37299:SF1">
    <property type="entry name" value="STAGE 0 SPORULATION PROTEIN A HOMOLOG"/>
    <property type="match status" value="1"/>
</dbReference>
<dbReference type="SMART" id="SM00448">
    <property type="entry name" value="REC"/>
    <property type="match status" value="1"/>
</dbReference>
<dbReference type="GO" id="GO:0000156">
    <property type="term" value="F:phosphorelay response regulator activity"/>
    <property type="evidence" value="ECO:0007669"/>
    <property type="project" value="InterPro"/>
</dbReference>
<dbReference type="SUPFAM" id="SSF52172">
    <property type="entry name" value="CheY-like"/>
    <property type="match status" value="1"/>
</dbReference>
<dbReference type="Pfam" id="PF00072">
    <property type="entry name" value="Response_reg"/>
    <property type="match status" value="1"/>
</dbReference>